<protein>
    <submittedName>
        <fullName evidence="1">Ank3 protein</fullName>
    </submittedName>
</protein>
<keyword evidence="2" id="KW-1185">Reference proteome</keyword>
<organism evidence="1 2">
    <name type="scientific">Symbiodinium natans</name>
    <dbReference type="NCBI Taxonomy" id="878477"/>
    <lineage>
        <taxon>Eukaryota</taxon>
        <taxon>Sar</taxon>
        <taxon>Alveolata</taxon>
        <taxon>Dinophyceae</taxon>
        <taxon>Suessiales</taxon>
        <taxon>Symbiodiniaceae</taxon>
        <taxon>Symbiodinium</taxon>
    </lineage>
</organism>
<evidence type="ECO:0000313" key="1">
    <source>
        <dbReference type="EMBL" id="CAE7243308.1"/>
    </source>
</evidence>
<dbReference type="EMBL" id="CAJNDS010001001">
    <property type="protein sequence ID" value="CAE7243308.1"/>
    <property type="molecule type" value="Genomic_DNA"/>
</dbReference>
<sequence length="106" mass="12093">MLAFQITSQPSCDLSTPFDDTDEWLDSKNERASFHSFGEPAGFPEGVPREPNRRCHERHVRSLNKFRAAVELCPETFVKIAHSKQRRLQDLLERNAFGPLPQVAGK</sequence>
<name>A0A812L988_9DINO</name>
<comment type="caution">
    <text evidence="1">The sequence shown here is derived from an EMBL/GenBank/DDBJ whole genome shotgun (WGS) entry which is preliminary data.</text>
</comment>
<proteinExistence type="predicted"/>
<evidence type="ECO:0000313" key="2">
    <source>
        <dbReference type="Proteomes" id="UP000604046"/>
    </source>
</evidence>
<reference evidence="1" key="1">
    <citation type="submission" date="2021-02" db="EMBL/GenBank/DDBJ databases">
        <authorList>
            <person name="Dougan E. K."/>
            <person name="Rhodes N."/>
            <person name="Thang M."/>
            <person name="Chan C."/>
        </authorList>
    </citation>
    <scope>NUCLEOTIDE SEQUENCE</scope>
</reference>
<gene>
    <name evidence="1" type="primary">Ank3</name>
    <name evidence="1" type="ORF">SNAT2548_LOCUS11260</name>
</gene>
<dbReference type="AlphaFoldDB" id="A0A812L988"/>
<dbReference type="Proteomes" id="UP000604046">
    <property type="component" value="Unassembled WGS sequence"/>
</dbReference>
<accession>A0A812L988</accession>